<organism evidence="4 5">
    <name type="scientific">Karstenula rhodostoma CBS 690.94</name>
    <dbReference type="NCBI Taxonomy" id="1392251"/>
    <lineage>
        <taxon>Eukaryota</taxon>
        <taxon>Fungi</taxon>
        <taxon>Dikarya</taxon>
        <taxon>Ascomycota</taxon>
        <taxon>Pezizomycotina</taxon>
        <taxon>Dothideomycetes</taxon>
        <taxon>Pleosporomycetidae</taxon>
        <taxon>Pleosporales</taxon>
        <taxon>Massarineae</taxon>
        <taxon>Didymosphaeriaceae</taxon>
        <taxon>Karstenula</taxon>
    </lineage>
</organism>
<dbReference type="Gene3D" id="3.40.50.150">
    <property type="entry name" value="Vaccinia Virus protein VP39"/>
    <property type="match status" value="1"/>
</dbReference>
<evidence type="ECO:0000313" key="5">
    <source>
        <dbReference type="Proteomes" id="UP000799764"/>
    </source>
</evidence>
<accession>A0A9P4PFI9</accession>
<sequence>MAAQPQKPDWSATQYLKFATERTLAVHDLIARVRPHVHTASPRIYDLGCGPGNSTAALLAAFPGARTTGMDSSGAMLSRATAAVPKAAFEEGDLATFDTPAADVVFSNAAFHWLRSAQRMPALQRYFRALRRGGVLAVQVPDNYDAATHRLMREVAGLRGAAWASFFEGANIGDVGDARRPDLDPVEAPGVFYDALVPWAGSVHVWRTEYYHVLEDAGAIVEWVKGTGLQPYLQRIGDEGAKEAFLEEYERRLAEAYPELKDGKVLLGYPRLFVVAVRK</sequence>
<dbReference type="OrthoDB" id="66144at2759"/>
<feature type="domain" description="Methyltransferase" evidence="3">
    <location>
        <begin position="44"/>
        <end position="134"/>
    </location>
</feature>
<dbReference type="EMBL" id="MU001504">
    <property type="protein sequence ID" value="KAF2442408.1"/>
    <property type="molecule type" value="Genomic_DNA"/>
</dbReference>
<dbReference type="InterPro" id="IPR041698">
    <property type="entry name" value="Methyltransf_25"/>
</dbReference>
<comment type="caution">
    <text evidence="4">The sequence shown here is derived from an EMBL/GenBank/DDBJ whole genome shotgun (WGS) entry which is preliminary data.</text>
</comment>
<evidence type="ECO:0000256" key="1">
    <source>
        <dbReference type="ARBA" id="ARBA00022603"/>
    </source>
</evidence>
<gene>
    <name evidence="4" type="ORF">P171DRAFT_433914</name>
</gene>
<dbReference type="Gene3D" id="1.10.150.290">
    <property type="entry name" value="S-adenosyl-L-methionine-dependent methyltransferases"/>
    <property type="match status" value="1"/>
</dbReference>
<dbReference type="InterPro" id="IPR023149">
    <property type="entry name" value="Trans_acon_MeTrfase_C"/>
</dbReference>
<dbReference type="GO" id="GO:0030798">
    <property type="term" value="F:trans-aconitate 2-methyltransferase activity"/>
    <property type="evidence" value="ECO:0007669"/>
    <property type="project" value="InterPro"/>
</dbReference>
<evidence type="ECO:0000313" key="4">
    <source>
        <dbReference type="EMBL" id="KAF2442408.1"/>
    </source>
</evidence>
<name>A0A9P4PFI9_9PLEO</name>
<keyword evidence="2" id="KW-0808">Transferase</keyword>
<evidence type="ECO:0000256" key="2">
    <source>
        <dbReference type="ARBA" id="ARBA00022679"/>
    </source>
</evidence>
<proteinExistence type="predicted"/>
<evidence type="ECO:0000259" key="3">
    <source>
        <dbReference type="Pfam" id="PF13649"/>
    </source>
</evidence>
<dbReference type="PANTHER" id="PTHR43861">
    <property type="entry name" value="TRANS-ACONITATE 2-METHYLTRANSFERASE-RELATED"/>
    <property type="match status" value="1"/>
</dbReference>
<dbReference type="PANTHER" id="PTHR43861:SF1">
    <property type="entry name" value="TRANS-ACONITATE 2-METHYLTRANSFERASE"/>
    <property type="match status" value="1"/>
</dbReference>
<dbReference type="Proteomes" id="UP000799764">
    <property type="component" value="Unassembled WGS sequence"/>
</dbReference>
<keyword evidence="1 4" id="KW-0489">Methyltransferase</keyword>
<protein>
    <submittedName>
        <fullName evidence="4">S-adenosyl-L-methionine-dependent methyltransferase</fullName>
    </submittedName>
</protein>
<dbReference type="Pfam" id="PF13649">
    <property type="entry name" value="Methyltransf_25"/>
    <property type="match status" value="1"/>
</dbReference>
<dbReference type="GO" id="GO:0032259">
    <property type="term" value="P:methylation"/>
    <property type="evidence" value="ECO:0007669"/>
    <property type="project" value="UniProtKB-KW"/>
</dbReference>
<dbReference type="SUPFAM" id="SSF53335">
    <property type="entry name" value="S-adenosyl-L-methionine-dependent methyltransferases"/>
    <property type="match status" value="1"/>
</dbReference>
<dbReference type="CDD" id="cd02440">
    <property type="entry name" value="AdoMet_MTases"/>
    <property type="match status" value="1"/>
</dbReference>
<reference evidence="4" key="1">
    <citation type="journal article" date="2020" name="Stud. Mycol.">
        <title>101 Dothideomycetes genomes: a test case for predicting lifestyles and emergence of pathogens.</title>
        <authorList>
            <person name="Haridas S."/>
            <person name="Albert R."/>
            <person name="Binder M."/>
            <person name="Bloem J."/>
            <person name="Labutti K."/>
            <person name="Salamov A."/>
            <person name="Andreopoulos B."/>
            <person name="Baker S."/>
            <person name="Barry K."/>
            <person name="Bills G."/>
            <person name="Bluhm B."/>
            <person name="Cannon C."/>
            <person name="Castanera R."/>
            <person name="Culley D."/>
            <person name="Daum C."/>
            <person name="Ezra D."/>
            <person name="Gonzalez J."/>
            <person name="Henrissat B."/>
            <person name="Kuo A."/>
            <person name="Liang C."/>
            <person name="Lipzen A."/>
            <person name="Lutzoni F."/>
            <person name="Magnuson J."/>
            <person name="Mondo S."/>
            <person name="Nolan M."/>
            <person name="Ohm R."/>
            <person name="Pangilinan J."/>
            <person name="Park H.-J."/>
            <person name="Ramirez L."/>
            <person name="Alfaro M."/>
            <person name="Sun H."/>
            <person name="Tritt A."/>
            <person name="Yoshinaga Y."/>
            <person name="Zwiers L.-H."/>
            <person name="Turgeon B."/>
            <person name="Goodwin S."/>
            <person name="Spatafora J."/>
            <person name="Crous P."/>
            <person name="Grigoriev I."/>
        </authorList>
    </citation>
    <scope>NUCLEOTIDE SEQUENCE</scope>
    <source>
        <strain evidence="4">CBS 690.94</strain>
    </source>
</reference>
<keyword evidence="5" id="KW-1185">Reference proteome</keyword>
<dbReference type="InterPro" id="IPR029063">
    <property type="entry name" value="SAM-dependent_MTases_sf"/>
</dbReference>
<dbReference type="AlphaFoldDB" id="A0A9P4PFI9"/>